<protein>
    <submittedName>
        <fullName evidence="2">Uncharacterized protein</fullName>
    </submittedName>
</protein>
<sequence length="344" mass="37559">MVDAAKMPPGGTTEGLMPGDVQSWFRGPAPARNPRHGRRTWATAVAAWGVWFVRPSGEGNQGTDKITNWGAKPKEAIPSLSRKQRVLYYVIKHEVLPVTEVEEGSTTGYRPRHAQCRAAPATPCTTAVPHTSACRQPHDAWPCRPHLAPVAPARDTSRTAHTTNLAAWPRRPHTHDQASTSHAQQLMPRIAAARRWSSRARARHTQHGRRKHRLATPCHSAAVRTVAASHDAPAMPCTAAARTLHSREKRKGKGKRKERREKKGKKAKVPTRAHMVAVDTAIGVDTTAYPSTCTTPLDILAATAGATNEEAITPEQIFAELGYLHVFQLTPILIYEANIGGADL</sequence>
<reference evidence="2" key="2">
    <citation type="submission" date="2018-05" db="EMBL/GenBank/DDBJ databases">
        <title>OpunRS2 (Oryza punctata Reference Sequence Version 2).</title>
        <authorList>
            <person name="Zhang J."/>
            <person name="Kudrna D."/>
            <person name="Lee S."/>
            <person name="Talag J."/>
            <person name="Welchert J."/>
            <person name="Wing R.A."/>
        </authorList>
    </citation>
    <scope>NUCLEOTIDE SEQUENCE [LARGE SCALE GENOMIC DNA]</scope>
</reference>
<dbReference type="EnsemblPlants" id="OPUNC08G07670.1">
    <property type="protein sequence ID" value="OPUNC08G07670.1"/>
    <property type="gene ID" value="OPUNC08G07670"/>
</dbReference>
<dbReference type="HOGENOM" id="CLU_807473_0_0_1"/>
<dbReference type="Gramene" id="OPUNC08G07670.1">
    <property type="protein sequence ID" value="OPUNC08G07670.1"/>
    <property type="gene ID" value="OPUNC08G07670"/>
</dbReference>
<dbReference type="AlphaFoldDB" id="A0A0E0LSZ9"/>
<evidence type="ECO:0000256" key="1">
    <source>
        <dbReference type="SAM" id="MobiDB-lite"/>
    </source>
</evidence>
<feature type="compositionally biased region" description="Basic residues" evidence="1">
    <location>
        <begin position="247"/>
        <end position="270"/>
    </location>
</feature>
<feature type="region of interest" description="Disordered" evidence="1">
    <location>
        <begin position="241"/>
        <end position="270"/>
    </location>
</feature>
<reference evidence="2" key="1">
    <citation type="submission" date="2015-04" db="UniProtKB">
        <authorList>
            <consortium name="EnsemblPlants"/>
        </authorList>
    </citation>
    <scope>IDENTIFICATION</scope>
</reference>
<name>A0A0E0LSZ9_ORYPU</name>
<evidence type="ECO:0000313" key="2">
    <source>
        <dbReference type="EnsemblPlants" id="OPUNC08G07670.1"/>
    </source>
</evidence>
<dbReference type="Proteomes" id="UP000026962">
    <property type="component" value="Chromosome 8"/>
</dbReference>
<organism evidence="2">
    <name type="scientific">Oryza punctata</name>
    <name type="common">Red rice</name>
    <dbReference type="NCBI Taxonomy" id="4537"/>
    <lineage>
        <taxon>Eukaryota</taxon>
        <taxon>Viridiplantae</taxon>
        <taxon>Streptophyta</taxon>
        <taxon>Embryophyta</taxon>
        <taxon>Tracheophyta</taxon>
        <taxon>Spermatophyta</taxon>
        <taxon>Magnoliopsida</taxon>
        <taxon>Liliopsida</taxon>
        <taxon>Poales</taxon>
        <taxon>Poaceae</taxon>
        <taxon>BOP clade</taxon>
        <taxon>Oryzoideae</taxon>
        <taxon>Oryzeae</taxon>
        <taxon>Oryzinae</taxon>
        <taxon>Oryza</taxon>
    </lineage>
</organism>
<keyword evidence="3" id="KW-1185">Reference proteome</keyword>
<feature type="region of interest" description="Disordered" evidence="1">
    <location>
        <begin position="1"/>
        <end position="20"/>
    </location>
</feature>
<evidence type="ECO:0000313" key="3">
    <source>
        <dbReference type="Proteomes" id="UP000026962"/>
    </source>
</evidence>
<proteinExistence type="predicted"/>
<accession>A0A0E0LSZ9</accession>